<evidence type="ECO:0000313" key="2">
    <source>
        <dbReference type="Proteomes" id="UP000064912"/>
    </source>
</evidence>
<accession>A0A0D6B2A3</accession>
<organism evidence="1 2">
    <name type="scientific">Rhodovulum sulfidophilum</name>
    <name type="common">Rhodobacter sulfidophilus</name>
    <dbReference type="NCBI Taxonomy" id="35806"/>
    <lineage>
        <taxon>Bacteria</taxon>
        <taxon>Pseudomonadati</taxon>
        <taxon>Pseudomonadota</taxon>
        <taxon>Alphaproteobacteria</taxon>
        <taxon>Rhodobacterales</taxon>
        <taxon>Paracoccaceae</taxon>
        <taxon>Rhodovulum</taxon>
    </lineage>
</organism>
<reference evidence="1 2" key="1">
    <citation type="submission" date="2015-02" db="EMBL/GenBank/DDBJ databases">
        <title>Genome sequene of Rhodovulum sulfidophilum DSM 2351.</title>
        <authorList>
            <person name="Nagao N."/>
        </authorList>
    </citation>
    <scope>NUCLEOTIDE SEQUENCE [LARGE SCALE GENOMIC DNA]</scope>
    <source>
        <strain evidence="1 2">DSM 2351</strain>
    </source>
</reference>
<dbReference type="Proteomes" id="UP000064912">
    <property type="component" value="Chromosome"/>
</dbReference>
<gene>
    <name evidence="1" type="ORF">NHU_01652</name>
</gene>
<sequence length="75" mass="8342">MLDVFRTLWAIAGAFGFAALARIGWECGGRIIRALTDTDPLVNEATVRGGPRIRWFTDRTGQIVHIERVEGRDDG</sequence>
<dbReference type="PATRIC" id="fig|35806.4.peg.1708"/>
<evidence type="ECO:0000313" key="1">
    <source>
        <dbReference type="EMBL" id="BAQ68809.1"/>
    </source>
</evidence>
<protein>
    <submittedName>
        <fullName evidence="1">RNA polymerase sigma factor, sigma-70 family</fullName>
    </submittedName>
</protein>
<proteinExistence type="predicted"/>
<dbReference type="EMBL" id="AP014800">
    <property type="protein sequence ID" value="BAQ68809.1"/>
    <property type="molecule type" value="Genomic_DNA"/>
</dbReference>
<name>A0A0D6B2A3_RHOSU</name>
<dbReference type="AlphaFoldDB" id="A0A0D6B2A3"/>
<dbReference type="KEGG" id="rsu:NHU_01652"/>